<reference evidence="2" key="1">
    <citation type="journal article" date="2019" name="Int. J. Syst. Evol. Microbiol.">
        <title>The Global Catalogue of Microorganisms (GCM) 10K type strain sequencing project: providing services to taxonomists for standard genome sequencing and annotation.</title>
        <authorList>
            <consortium name="The Broad Institute Genomics Platform"/>
            <consortium name="The Broad Institute Genome Sequencing Center for Infectious Disease"/>
            <person name="Wu L."/>
            <person name="Ma J."/>
        </authorList>
    </citation>
    <scope>NUCLEOTIDE SEQUENCE [LARGE SCALE GENOMIC DNA]</scope>
    <source>
        <strain evidence="2">NBRC 103632</strain>
    </source>
</reference>
<comment type="caution">
    <text evidence="1">The sequence shown here is derived from an EMBL/GenBank/DDBJ whole genome shotgun (WGS) entry which is preliminary data.</text>
</comment>
<sequence length="81" mass="8985">MCLVALFFAAFLIGLIWLVVGDLPKIEYHYVLEQILDCEPAREDPDLVARTERLDALKAVEALTLREAALATVDAELRATA</sequence>
<dbReference type="Proteomes" id="UP001157440">
    <property type="component" value="Unassembled WGS sequence"/>
</dbReference>
<keyword evidence="2" id="KW-1185">Reference proteome</keyword>
<gene>
    <name evidence="1" type="ORF">GCM10007890_58490</name>
</gene>
<accession>A0AA37TMT9</accession>
<protein>
    <submittedName>
        <fullName evidence="1">Uncharacterized protein</fullName>
    </submittedName>
</protein>
<evidence type="ECO:0000313" key="1">
    <source>
        <dbReference type="EMBL" id="GLS73834.1"/>
    </source>
</evidence>
<dbReference type="AlphaFoldDB" id="A0AA37TMT9"/>
<name>A0AA37TMT9_9HYPH</name>
<dbReference type="RefSeq" id="WP_238199167.1">
    <property type="nucleotide sequence ID" value="NZ_BPQZ01000032.1"/>
</dbReference>
<organism evidence="1 2">
    <name type="scientific">Methylobacterium tardum</name>
    <dbReference type="NCBI Taxonomy" id="374432"/>
    <lineage>
        <taxon>Bacteria</taxon>
        <taxon>Pseudomonadati</taxon>
        <taxon>Pseudomonadota</taxon>
        <taxon>Alphaproteobacteria</taxon>
        <taxon>Hyphomicrobiales</taxon>
        <taxon>Methylobacteriaceae</taxon>
        <taxon>Methylobacterium</taxon>
    </lineage>
</organism>
<dbReference type="EMBL" id="BSPL01000031">
    <property type="protein sequence ID" value="GLS73834.1"/>
    <property type="molecule type" value="Genomic_DNA"/>
</dbReference>
<proteinExistence type="predicted"/>
<evidence type="ECO:0000313" key="2">
    <source>
        <dbReference type="Proteomes" id="UP001157440"/>
    </source>
</evidence>